<protein>
    <submittedName>
        <fullName evidence="2">Uncharacterized protein</fullName>
    </submittedName>
</protein>
<keyword evidence="3" id="KW-1185">Reference proteome</keyword>
<dbReference type="AlphaFoldDB" id="A0A9Q7ANG9"/>
<proteinExistence type="predicted"/>
<dbReference type="KEGG" id="aram:KAR29_00880"/>
<reference evidence="3" key="1">
    <citation type="submission" date="2021-04" db="EMBL/GenBank/DDBJ databases">
        <title>A novel Synergistetes isolate from a pyrite-forming mixed culture.</title>
        <authorList>
            <person name="Bunk B."/>
            <person name="Sproer C."/>
            <person name="Spring S."/>
            <person name="Pester M."/>
        </authorList>
    </citation>
    <scope>NUCLEOTIDE SEQUENCE [LARGE SCALE GENOMIC DNA]</scope>
    <source>
        <strain evidence="3">J.5.4.2-T.3.5.2</strain>
    </source>
</reference>
<accession>A0A9Q7ANG9</accession>
<evidence type="ECO:0000313" key="3">
    <source>
        <dbReference type="Proteomes" id="UP000671879"/>
    </source>
</evidence>
<feature type="signal peptide" evidence="1">
    <location>
        <begin position="1"/>
        <end position="30"/>
    </location>
</feature>
<dbReference type="EMBL" id="CP072943">
    <property type="protein sequence ID" value="QTX32533.1"/>
    <property type="molecule type" value="Genomic_DNA"/>
</dbReference>
<keyword evidence="1" id="KW-0732">Signal</keyword>
<name>A0A9Q7ANG9_9BACT</name>
<gene>
    <name evidence="2" type="ORF">KAR29_00880</name>
</gene>
<feature type="chain" id="PRO_5040478712" evidence="1">
    <location>
        <begin position="31"/>
        <end position="796"/>
    </location>
</feature>
<sequence length="796" mass="86112">MRMVSFFRNGFLKGALCLAFAFALAASATASGVDVLSAATGTAEDVQVQTHPGETVNEYAFGDIAQGSFWVDSFGPDGDGEGTCFNRGTSFRFMEALADYWEDGVLRPYDVQLEMGWVFGCSVRLYDGYNPYTWDETLGGYTYVVDGEGNRVVREGPFHMEDYFYAATLPSAMEDGSYYSIRAKILSTGDVFDLHLADSAFPDDYFDVRSQVLALASDPGLSNLNDEQQAVYDRYLELYDQALDNLIAGGENLVVVDHATAVANKVFPFLDSLALRFQEVKDGAIETLDMEEACMEEENGATAFCLCRATAYRVAQMASGLWEDGVFRSWDVTVETGWNTDGPEGLLVDEMGVENFSYGIGGSATALEELTLDDAWYRVTVLSTGESVTFVARDNYLSEEFLELRSKNKKGTATAEEKAELKTMKADLVEKAKALPFTGRFYIQEGTKPLRAETVLYSDVLDYLDGSGKVASLDMATSVLEADGKICLCQSAAFRISQMMAPVWSDGLFHPEDVTIETGWNTEGPEEFWVDQLGLAAGDLTLARDATAVEDLTRDDAWYRVTLKSTGESFLFRATDLFYRSNFLDLRAKNKKGTSTNAEKARMQLIRAAMAEDLLETPLVGFFVVSEDIAYAAPLPVADAGGAPLLPDTTMPADLSDAKLAETLGDGYGEIRRRLHYGLDSDESEVAFSVAVDGESLHVLLGRTASGDVAVVAEGKLAAAAATLGATLTENGRFDFNRDEAGVQANLYLISAAAGTGGTDDPATGGGSGGCSLASGFDPALLLLALPLLLAVRKER</sequence>
<evidence type="ECO:0000313" key="2">
    <source>
        <dbReference type="EMBL" id="QTX32533.1"/>
    </source>
</evidence>
<dbReference type="Proteomes" id="UP000671879">
    <property type="component" value="Chromosome"/>
</dbReference>
<organism evidence="2 3">
    <name type="scientific">Aminithiophilus ramosus</name>
    <dbReference type="NCBI Taxonomy" id="3029084"/>
    <lineage>
        <taxon>Bacteria</taxon>
        <taxon>Thermotogati</taxon>
        <taxon>Synergistota</taxon>
        <taxon>Synergistia</taxon>
        <taxon>Synergistales</taxon>
        <taxon>Aminithiophilaceae</taxon>
        <taxon>Aminithiophilus</taxon>
    </lineage>
</organism>
<evidence type="ECO:0000256" key="1">
    <source>
        <dbReference type="SAM" id="SignalP"/>
    </source>
</evidence>
<dbReference type="RefSeq" id="WP_274373773.1">
    <property type="nucleotide sequence ID" value="NZ_CP072943.1"/>
</dbReference>